<name>A0ACC0VSE0_9STRA</name>
<gene>
    <name evidence="1" type="ORF">PsorP6_003903</name>
</gene>
<dbReference type="Proteomes" id="UP001163321">
    <property type="component" value="Chromosome 8"/>
</dbReference>
<reference evidence="1 2" key="1">
    <citation type="journal article" date="2022" name="bioRxiv">
        <title>The genome of the oomycete Peronosclerospora sorghi, a cosmopolitan pathogen of maize and sorghum, is inflated with dispersed pseudogenes.</title>
        <authorList>
            <person name="Fletcher K."/>
            <person name="Martin F."/>
            <person name="Isakeit T."/>
            <person name="Cavanaugh K."/>
            <person name="Magill C."/>
            <person name="Michelmore R."/>
        </authorList>
    </citation>
    <scope>NUCLEOTIDE SEQUENCE [LARGE SCALE GENOMIC DNA]</scope>
    <source>
        <strain evidence="1">P6</strain>
    </source>
</reference>
<protein>
    <submittedName>
        <fullName evidence="1">Uncharacterized protein</fullName>
    </submittedName>
</protein>
<sequence length="355" mass="41176">MLHQIDLVVKERVNNLLGGDFISIVNKIAHSLRKQENLIRGMGSKFPNMTTRWLDLGSWSQWQLQHYEQLNTFFSSRPPDQVRPSEWYCPIVAAVFALFETVNRTMRALQKRNLLITQQRIMIDRIKKMTEVEVPLTDEELRARHDNEFIGDWTISYESITGFLDEQGLWIHDIVANLSEDNQLLVKREVGQLTIGFVLGVSRICTIRDPENRPIEDDFPSLFPSFLCTLRGRDFGALLARYREPFAAILHQICPEKTDCLRPAKMTMRCNRQSSIVATGIRSRNNGILTLFMDDSLHFGRLLGRCLQCFRILLLLKATFQSWDGKRMRTESSYQTSHSKAFCKLSSFDQLQQLK</sequence>
<evidence type="ECO:0000313" key="1">
    <source>
        <dbReference type="EMBL" id="KAI9908671.1"/>
    </source>
</evidence>
<proteinExistence type="predicted"/>
<accession>A0ACC0VSE0</accession>
<organism evidence="1 2">
    <name type="scientific">Peronosclerospora sorghi</name>
    <dbReference type="NCBI Taxonomy" id="230839"/>
    <lineage>
        <taxon>Eukaryota</taxon>
        <taxon>Sar</taxon>
        <taxon>Stramenopiles</taxon>
        <taxon>Oomycota</taxon>
        <taxon>Peronosporomycetes</taxon>
        <taxon>Peronosporales</taxon>
        <taxon>Peronosporaceae</taxon>
        <taxon>Peronosclerospora</taxon>
    </lineage>
</organism>
<dbReference type="EMBL" id="CM047587">
    <property type="protein sequence ID" value="KAI9908671.1"/>
    <property type="molecule type" value="Genomic_DNA"/>
</dbReference>
<comment type="caution">
    <text evidence="1">The sequence shown here is derived from an EMBL/GenBank/DDBJ whole genome shotgun (WGS) entry which is preliminary data.</text>
</comment>
<evidence type="ECO:0000313" key="2">
    <source>
        <dbReference type="Proteomes" id="UP001163321"/>
    </source>
</evidence>
<keyword evidence="2" id="KW-1185">Reference proteome</keyword>